<reference evidence="2 3" key="2">
    <citation type="submission" date="2018-11" db="EMBL/GenBank/DDBJ databases">
        <authorList>
            <consortium name="Pathogen Informatics"/>
        </authorList>
    </citation>
    <scope>NUCLEOTIDE SEQUENCE [LARGE SCALE GENOMIC DNA]</scope>
    <source>
        <strain evidence="2 3">Egypt</strain>
    </source>
</reference>
<dbReference type="SMART" id="SM00698">
    <property type="entry name" value="MORN"/>
    <property type="match status" value="4"/>
</dbReference>
<dbReference type="SUPFAM" id="SSF82185">
    <property type="entry name" value="Histone H3 K4-specific methyltransferase SET7/9 N-terminal domain"/>
    <property type="match status" value="1"/>
</dbReference>
<sequence>MLTGKYTGQTNQTERHGFGVYTYGHGYFQYVGEWQHGIKHGKGKLIMSDGSYFEGTFDQNEITGRGKHYYAWSGNTYEGEFHLGERHGYGRMIFGNGDMYEGSWVNNQMEEQSTGDSYFTKVEYELPSSDLENGFELTICVHTETEKLLTEGNKRYSRLVCIDFNVVPISDPVEADLEDALREDSSASLDQFTSEPVQQMEEIRGQMNESITTPEAINGVDTERQQSIVLIKRTLRVHLEETGRGCAQWTNLTVHEETIPPVSETPVEEETDKVADNIPREPDEYVVVVEDVTPMEPCQLSSAEMPFISPEVLQSPSRLPPLFIRLIAVQSG</sequence>
<organism evidence="4">
    <name type="scientific">Echinostoma caproni</name>
    <dbReference type="NCBI Taxonomy" id="27848"/>
    <lineage>
        <taxon>Eukaryota</taxon>
        <taxon>Metazoa</taxon>
        <taxon>Spiralia</taxon>
        <taxon>Lophotrochozoa</taxon>
        <taxon>Platyhelminthes</taxon>
        <taxon>Trematoda</taxon>
        <taxon>Digenea</taxon>
        <taxon>Plagiorchiida</taxon>
        <taxon>Echinostomata</taxon>
        <taxon>Echinostomatoidea</taxon>
        <taxon>Echinostomatidae</taxon>
        <taxon>Echinostoma</taxon>
    </lineage>
</organism>
<dbReference type="Gene3D" id="2.20.110.10">
    <property type="entry name" value="Histone H3 K4-specific methyltransferase SET7/9 N-terminal domain"/>
    <property type="match status" value="1"/>
</dbReference>
<dbReference type="InterPro" id="IPR003409">
    <property type="entry name" value="MORN"/>
</dbReference>
<dbReference type="Proteomes" id="UP000272942">
    <property type="component" value="Unassembled WGS sequence"/>
</dbReference>
<accession>A0A183A959</accession>
<evidence type="ECO:0000313" key="4">
    <source>
        <dbReference type="WBParaSite" id="ECPE_0000349701-mRNA-1"/>
    </source>
</evidence>
<keyword evidence="1" id="KW-0677">Repeat</keyword>
<dbReference type="WBParaSite" id="ECPE_0000349701-mRNA-1">
    <property type="protein sequence ID" value="ECPE_0000349701-mRNA-1"/>
    <property type="gene ID" value="ECPE_0000349701"/>
</dbReference>
<dbReference type="PANTHER" id="PTHR43215">
    <property type="entry name" value="RADIAL SPOKE HEAD 1 HOMOLOG"/>
    <property type="match status" value="1"/>
</dbReference>
<dbReference type="OrthoDB" id="423343at2759"/>
<dbReference type="PANTHER" id="PTHR43215:SF14">
    <property type="entry name" value="RADIAL SPOKE HEAD 1 HOMOLOG"/>
    <property type="match status" value="1"/>
</dbReference>
<evidence type="ECO:0000256" key="1">
    <source>
        <dbReference type="ARBA" id="ARBA00022737"/>
    </source>
</evidence>
<protein>
    <submittedName>
        <fullName evidence="4">MORN repeat-containing protein 1</fullName>
    </submittedName>
</protein>
<evidence type="ECO:0000313" key="3">
    <source>
        <dbReference type="Proteomes" id="UP000272942"/>
    </source>
</evidence>
<gene>
    <name evidence="2" type="ORF">ECPE_LOCUS3494</name>
</gene>
<dbReference type="GO" id="GO:0005829">
    <property type="term" value="C:cytosol"/>
    <property type="evidence" value="ECO:0007669"/>
    <property type="project" value="TreeGrafter"/>
</dbReference>
<dbReference type="AlphaFoldDB" id="A0A183A959"/>
<keyword evidence="3" id="KW-1185">Reference proteome</keyword>
<dbReference type="Pfam" id="PF02493">
    <property type="entry name" value="MORN"/>
    <property type="match status" value="5"/>
</dbReference>
<reference evidence="4" key="1">
    <citation type="submission" date="2016-06" db="UniProtKB">
        <authorList>
            <consortium name="WormBaseParasite"/>
        </authorList>
    </citation>
    <scope>IDENTIFICATION</scope>
</reference>
<evidence type="ECO:0000313" key="2">
    <source>
        <dbReference type="EMBL" id="VDP69673.1"/>
    </source>
</evidence>
<name>A0A183A959_9TREM</name>
<dbReference type="EMBL" id="UZAN01040445">
    <property type="protein sequence ID" value="VDP69673.1"/>
    <property type="molecule type" value="Genomic_DNA"/>
</dbReference>
<proteinExistence type="predicted"/>